<name>A0ABV2L330_9HYPH</name>
<evidence type="ECO:0000256" key="7">
    <source>
        <dbReference type="ARBA" id="ARBA00023125"/>
    </source>
</evidence>
<evidence type="ECO:0000256" key="8">
    <source>
        <dbReference type="ARBA" id="ARBA00023163"/>
    </source>
</evidence>
<gene>
    <name evidence="13" type="ORF">ABID43_000829</name>
</gene>
<evidence type="ECO:0000256" key="9">
    <source>
        <dbReference type="PIRNR" id="PIRNR000774"/>
    </source>
</evidence>
<dbReference type="PROSITE" id="PS50044">
    <property type="entry name" value="SIGMA54_3"/>
    <property type="match status" value="1"/>
</dbReference>
<dbReference type="Gene3D" id="1.10.10.1330">
    <property type="entry name" value="RNA polymerase sigma-54 factor, core-binding domain"/>
    <property type="match status" value="1"/>
</dbReference>
<dbReference type="InterPro" id="IPR038709">
    <property type="entry name" value="RpoN_core-bd_sf"/>
</dbReference>
<keyword evidence="14" id="KW-1185">Reference proteome</keyword>
<reference evidence="13 14" key="1">
    <citation type="submission" date="2024-06" db="EMBL/GenBank/DDBJ databases">
        <title>Genomic Encyclopedia of Type Strains, Phase IV (KMG-IV): sequencing the most valuable type-strain genomes for metagenomic binning, comparative biology and taxonomic classification.</title>
        <authorList>
            <person name="Goeker M."/>
        </authorList>
    </citation>
    <scope>NUCLEOTIDE SEQUENCE [LARGE SCALE GENOMIC DNA]</scope>
    <source>
        <strain evidence="13 14">DSM 21331</strain>
    </source>
</reference>
<feature type="domain" description="RNA polymerase sigma factor 54 DNA-binding" evidence="11">
    <location>
        <begin position="350"/>
        <end position="509"/>
    </location>
</feature>
<sequence>MSLLQRLEMRQGQALVMTPQLLQAIKLLQLSQLDLAAYVDAELERNPLLERAEGEAEIERTPAETPSESSVDRDGEGGDYDGEEPWIATTLTASGADMESALDTRLDNVFADENPTHAREAASGDMLTLTPSPYGNTGGSFDGEAPDFEASLTAEISLREHLGSQLELATRDPTDRLIGGFLIDAVDDAGYLRESIDDVAERLGASLDRVARVLKLVQSFEPAGIAARDLAECLALQLRDRDRFDPAMQALVSRLDLVAKRDFAALRRLCGVDDEDLVDMLAELRRLDPKPGRAFGARAVEVLIPDVFVRAASDGSWLVELNAEALPRVLVNQSYYARVSRGAAAEGDKAFLSECLQTANWLTRSLEQRARTILKVASEIVRQQDAFFLHGVAHLRPLNLKTVAEAIGMHESTVSRVTSNKSIGTSRGTLEMKYFFTAAIPGAAGTASHSSEAVRHRIKQLVDGEAPSDVLSDDALVQRLRDEGIDIARRTVAKYRESLRIPSSIERRREHFAYAGR</sequence>
<evidence type="ECO:0000256" key="10">
    <source>
        <dbReference type="SAM" id="MobiDB-lite"/>
    </source>
</evidence>
<comment type="caution">
    <text evidence="13">The sequence shown here is derived from an EMBL/GenBank/DDBJ whole genome shotgun (WGS) entry which is preliminary data.</text>
</comment>
<evidence type="ECO:0000256" key="4">
    <source>
        <dbReference type="ARBA" id="ARBA00022695"/>
    </source>
</evidence>
<feature type="region of interest" description="Disordered" evidence="10">
    <location>
        <begin position="50"/>
        <end position="84"/>
    </location>
</feature>
<dbReference type="PIRSF" id="PIRSF000774">
    <property type="entry name" value="RpoN"/>
    <property type="match status" value="1"/>
</dbReference>
<dbReference type="PROSITE" id="PS00717">
    <property type="entry name" value="SIGMA54_1"/>
    <property type="match status" value="1"/>
</dbReference>
<keyword evidence="4 9" id="KW-0548">Nucleotidyltransferase</keyword>
<dbReference type="NCBIfam" id="NF004596">
    <property type="entry name" value="PRK05932.1-3"/>
    <property type="match status" value="1"/>
</dbReference>
<dbReference type="Pfam" id="PF04552">
    <property type="entry name" value="Sigma54_DBD"/>
    <property type="match status" value="1"/>
</dbReference>
<dbReference type="PROSITE" id="PS00718">
    <property type="entry name" value="SIGMA54_2"/>
    <property type="match status" value="1"/>
</dbReference>
<evidence type="ECO:0000256" key="3">
    <source>
        <dbReference type="ARBA" id="ARBA00022679"/>
    </source>
</evidence>
<accession>A0ABV2L330</accession>
<dbReference type="Gene3D" id="1.10.10.60">
    <property type="entry name" value="Homeodomain-like"/>
    <property type="match status" value="1"/>
</dbReference>
<evidence type="ECO:0000256" key="2">
    <source>
        <dbReference type="ARBA" id="ARBA00022478"/>
    </source>
</evidence>
<organism evidence="13 14">
    <name type="scientific">Methylobacterium goesingense</name>
    <dbReference type="NCBI Taxonomy" id="243690"/>
    <lineage>
        <taxon>Bacteria</taxon>
        <taxon>Pseudomonadati</taxon>
        <taxon>Pseudomonadota</taxon>
        <taxon>Alphaproteobacteria</taxon>
        <taxon>Hyphomicrobiales</taxon>
        <taxon>Methylobacteriaceae</taxon>
        <taxon>Methylobacterium</taxon>
    </lineage>
</organism>
<dbReference type="PANTHER" id="PTHR32248:SF4">
    <property type="entry name" value="RNA POLYMERASE SIGMA-54 FACTOR"/>
    <property type="match status" value="1"/>
</dbReference>
<dbReference type="PRINTS" id="PR00045">
    <property type="entry name" value="SIGMA54FCT"/>
</dbReference>
<feature type="domain" description="RNA polymerase sigma factor 54 core-binding" evidence="12">
    <location>
        <begin position="148"/>
        <end position="335"/>
    </location>
</feature>
<protein>
    <recommendedName>
        <fullName evidence="9">RNA polymerase sigma-54 factor</fullName>
    </recommendedName>
</protein>
<evidence type="ECO:0000256" key="6">
    <source>
        <dbReference type="ARBA" id="ARBA00023082"/>
    </source>
</evidence>
<keyword evidence="7 9" id="KW-0238">DNA-binding</keyword>
<dbReference type="RefSeq" id="WP_238276099.1">
    <property type="nucleotide sequence ID" value="NZ_BPQL01000014.1"/>
</dbReference>
<keyword evidence="5 9" id="KW-0805">Transcription regulation</keyword>
<keyword evidence="3 9" id="KW-0808">Transferase</keyword>
<dbReference type="InterPro" id="IPR007046">
    <property type="entry name" value="RNA_pol_sigma_54_core-bd"/>
</dbReference>
<keyword evidence="6 9" id="KW-0731">Sigma factor</keyword>
<evidence type="ECO:0000256" key="1">
    <source>
        <dbReference type="ARBA" id="ARBA00008798"/>
    </source>
</evidence>
<dbReference type="PANTHER" id="PTHR32248">
    <property type="entry name" value="RNA POLYMERASE SIGMA-54 FACTOR"/>
    <property type="match status" value="1"/>
</dbReference>
<dbReference type="NCBIfam" id="NF009118">
    <property type="entry name" value="PRK12469.1"/>
    <property type="match status" value="1"/>
</dbReference>
<comment type="similarity">
    <text evidence="1 9">Belongs to the sigma-54 factor family.</text>
</comment>
<dbReference type="InterPro" id="IPR007634">
    <property type="entry name" value="RNA_pol_sigma_54_DNA-bd"/>
</dbReference>
<evidence type="ECO:0000313" key="13">
    <source>
        <dbReference type="EMBL" id="MET3691310.1"/>
    </source>
</evidence>
<evidence type="ECO:0000259" key="11">
    <source>
        <dbReference type="Pfam" id="PF04552"/>
    </source>
</evidence>
<comment type="function">
    <text evidence="9">Sigma factors are initiation factors that promote the attachment of RNA polymerase to specific initiation sites and are then released.</text>
</comment>
<keyword evidence="2 9" id="KW-0240">DNA-directed RNA polymerase</keyword>
<feature type="compositionally biased region" description="Basic and acidic residues" evidence="10">
    <location>
        <begin position="50"/>
        <end position="62"/>
    </location>
</feature>
<evidence type="ECO:0000313" key="14">
    <source>
        <dbReference type="Proteomes" id="UP001549145"/>
    </source>
</evidence>
<dbReference type="Pfam" id="PF04963">
    <property type="entry name" value="Sigma54_CBD"/>
    <property type="match status" value="1"/>
</dbReference>
<dbReference type="EMBL" id="JBEPMM010000001">
    <property type="protein sequence ID" value="MET3691310.1"/>
    <property type="molecule type" value="Genomic_DNA"/>
</dbReference>
<dbReference type="NCBIfam" id="TIGR02395">
    <property type="entry name" value="rpoN_sigma"/>
    <property type="match status" value="1"/>
</dbReference>
<keyword evidence="8 9" id="KW-0804">Transcription</keyword>
<dbReference type="Pfam" id="PF00309">
    <property type="entry name" value="Sigma54_AID"/>
    <property type="match status" value="1"/>
</dbReference>
<proteinExistence type="inferred from homology"/>
<evidence type="ECO:0000259" key="12">
    <source>
        <dbReference type="Pfam" id="PF04963"/>
    </source>
</evidence>
<evidence type="ECO:0000256" key="5">
    <source>
        <dbReference type="ARBA" id="ARBA00023015"/>
    </source>
</evidence>
<dbReference type="Proteomes" id="UP001549145">
    <property type="component" value="Unassembled WGS sequence"/>
</dbReference>
<dbReference type="InterPro" id="IPR000394">
    <property type="entry name" value="RNA_pol_sigma_54"/>
</dbReference>